<feature type="coiled-coil region" evidence="1">
    <location>
        <begin position="305"/>
        <end position="353"/>
    </location>
</feature>
<evidence type="ECO:0000313" key="3">
    <source>
        <dbReference type="RefSeq" id="XP_016454576.1"/>
    </source>
</evidence>
<sequence length="532" mass="58500">MAKTSKTVPQKEKAPSSSCSSKSKTVLPPRIEESIEWYHGTVKDLSGWVRQLDLTCPYVKHVWRDLAKTHWEAKNHGLGEAVLMREPPHGEANTPKPAKEKKRKKKSPVESPKPKKAKVQKPKVDSAALTSKVAESHRAGGEEKDDSPLAHWGKRSVIASDLAESIVVEPKASKLEVADAFLPRAEEALEGGSNDVLESVGGQNISRAEGHSIDELGEPSSEAPQRQEKALIDPARVIDVGDSPPGPAFSPREIRDAHNREISDMGVSLRENDAFEGFFTGIREKPELNAPLIFEEAERLCKQAFAKSQAELTHYEEECRRLSLEADGLRALFTKKEEELHDLRARLEMLEQKDILMKEGLRGRDIEILGLKQHVDEIAAERDTLQWKLTSVEHHLQDAREDSHKYKDLFVNSVAALSAAKSEADALISSYREDAIATNARAKKALEDVYAGGIDLSVEIERVKALEEESAALLSFDDGSANGSANNSKDDEDEGEVPEREEAVDVPGVEGQAIEDTTSEGDPSSQVTPTAD</sequence>
<evidence type="ECO:0000256" key="1">
    <source>
        <dbReference type="SAM" id="Coils"/>
    </source>
</evidence>
<reference evidence="3" key="1">
    <citation type="submission" date="2025-08" db="UniProtKB">
        <authorList>
            <consortium name="RefSeq"/>
        </authorList>
    </citation>
    <scope>IDENTIFICATION</scope>
</reference>
<feature type="region of interest" description="Disordered" evidence="2">
    <location>
        <begin position="79"/>
        <end position="152"/>
    </location>
</feature>
<dbReference type="RefSeq" id="XP_016454576.1">
    <property type="nucleotide sequence ID" value="XM_016599090.1"/>
</dbReference>
<organism evidence="3">
    <name type="scientific">Nicotiana tabacum</name>
    <name type="common">Common tobacco</name>
    <dbReference type="NCBI Taxonomy" id="4097"/>
    <lineage>
        <taxon>Eukaryota</taxon>
        <taxon>Viridiplantae</taxon>
        <taxon>Streptophyta</taxon>
        <taxon>Embryophyta</taxon>
        <taxon>Tracheophyta</taxon>
        <taxon>Spermatophyta</taxon>
        <taxon>Magnoliopsida</taxon>
        <taxon>eudicotyledons</taxon>
        <taxon>Gunneridae</taxon>
        <taxon>Pentapetalae</taxon>
        <taxon>asterids</taxon>
        <taxon>lamiids</taxon>
        <taxon>Solanales</taxon>
        <taxon>Solanaceae</taxon>
        <taxon>Nicotianoideae</taxon>
        <taxon>Nicotianeae</taxon>
        <taxon>Nicotiana</taxon>
    </lineage>
</organism>
<feature type="region of interest" description="Disordered" evidence="2">
    <location>
        <begin position="189"/>
        <end position="257"/>
    </location>
</feature>
<feature type="region of interest" description="Disordered" evidence="2">
    <location>
        <begin position="475"/>
        <end position="532"/>
    </location>
</feature>
<feature type="compositionally biased region" description="Basic and acidic residues" evidence="2">
    <location>
        <begin position="134"/>
        <end position="148"/>
    </location>
</feature>
<dbReference type="AlphaFoldDB" id="A0A1S3YQT7"/>
<name>A0A1S3YQT7_TOBAC</name>
<dbReference type="PaxDb" id="4097-A0A1S3YQT7"/>
<feature type="compositionally biased region" description="Polar residues" evidence="2">
    <location>
        <begin position="520"/>
        <end position="532"/>
    </location>
</feature>
<keyword evidence="1" id="KW-0175">Coiled coil</keyword>
<dbReference type="KEGG" id="nta:107778785"/>
<protein>
    <submittedName>
        <fullName evidence="3">Interactor of constitutive active ROPs 2, chloroplastic-like</fullName>
    </submittedName>
</protein>
<dbReference type="OrthoDB" id="1243076at2759"/>
<gene>
    <name evidence="3" type="primary">LOC107778785</name>
</gene>
<proteinExistence type="predicted"/>
<accession>A0A1S3YQT7</accession>
<feature type="region of interest" description="Disordered" evidence="2">
    <location>
        <begin position="1"/>
        <end position="27"/>
    </location>
</feature>
<evidence type="ECO:0000256" key="2">
    <source>
        <dbReference type="SAM" id="MobiDB-lite"/>
    </source>
</evidence>